<dbReference type="SUPFAM" id="SSF54984">
    <property type="entry name" value="eEF-1beta-like"/>
    <property type="match status" value="1"/>
</dbReference>
<dbReference type="Proteomes" id="UP000015543">
    <property type="component" value="Chromosome"/>
</dbReference>
<evidence type="ECO:0000259" key="7">
    <source>
        <dbReference type="SMART" id="SM00888"/>
    </source>
</evidence>
<dbReference type="OrthoDB" id="84643at2157"/>
<evidence type="ECO:0000313" key="10">
    <source>
        <dbReference type="Proteomes" id="UP000015543"/>
    </source>
</evidence>
<dbReference type="HOGENOM" id="CLU_165896_1_0_2"/>
<dbReference type="PIRSF" id="PIRSF006521">
    <property type="entry name" value="Transl_elong_EF1B_B_arc"/>
    <property type="match status" value="1"/>
</dbReference>
<dbReference type="SMART" id="SM00888">
    <property type="entry name" value="EF1_GNE"/>
    <property type="match status" value="1"/>
</dbReference>
<dbReference type="NCBIfam" id="NF001670">
    <property type="entry name" value="PRK00435.1"/>
    <property type="match status" value="1"/>
</dbReference>
<accession>S5ZE21</accession>
<reference evidence="8 10" key="1">
    <citation type="journal article" date="2013" name="Genome Announc.">
        <title>Complete Genomic Sequence of 'Thermofilum adornatus' Strain 1910bT, a Hyperthermophilic Anaerobic Organotrophic Crenarchaeon.</title>
        <authorList>
            <person name="Dominova I.N."/>
            <person name="Kublanov I.V."/>
            <person name="Podosokorskaya O.A."/>
            <person name="Derbikova K.S."/>
            <person name="Patrushev M.V."/>
            <person name="Toshchakov S.V."/>
        </authorList>
    </citation>
    <scope>NUCLEOTIDE SEQUENCE [LARGE SCALE GENOMIC DNA]</scope>
    <source>
        <strain evidence="10">1910b</strain>
    </source>
</reference>
<dbReference type="GeneID" id="16573609"/>
<dbReference type="InterPro" id="IPR004542">
    <property type="entry name" value="Transl_elong_EF1B_B_arc"/>
</dbReference>
<evidence type="ECO:0000256" key="2">
    <source>
        <dbReference type="ARBA" id="ARBA00007411"/>
    </source>
</evidence>
<proteinExistence type="inferred from homology"/>
<dbReference type="EMBL" id="CP006646">
    <property type="protein sequence ID" value="AGT35313.1"/>
    <property type="molecule type" value="Genomic_DNA"/>
</dbReference>
<dbReference type="PANTHER" id="PTHR39647:SF1">
    <property type="entry name" value="ELONGATION FACTOR 1-BETA"/>
    <property type="match status" value="1"/>
</dbReference>
<keyword evidence="5 6" id="KW-0648">Protein biosynthesis</keyword>
<dbReference type="eggNOG" id="arCOG01988">
    <property type="taxonomic scope" value="Archaea"/>
</dbReference>
<dbReference type="EMBL" id="DSAY01000152">
    <property type="protein sequence ID" value="HDP15772.1"/>
    <property type="molecule type" value="Genomic_DNA"/>
</dbReference>
<dbReference type="Pfam" id="PF00736">
    <property type="entry name" value="EF1_GNE"/>
    <property type="match status" value="1"/>
</dbReference>
<dbReference type="KEGG" id="thb:N186_04825"/>
<comment type="similarity">
    <text evidence="2 6">Belongs to the EF-1-beta/EF-1-delta family.</text>
</comment>
<dbReference type="NCBIfam" id="TIGR00489">
    <property type="entry name" value="aEF-1_beta"/>
    <property type="match status" value="1"/>
</dbReference>
<name>S5ZE21_9CREN</name>
<evidence type="ECO:0000256" key="3">
    <source>
        <dbReference type="ARBA" id="ARBA00017600"/>
    </source>
</evidence>
<dbReference type="InterPro" id="IPR014717">
    <property type="entry name" value="Transl_elong_EF1B/ribsomal_bS6"/>
</dbReference>
<evidence type="ECO:0000313" key="9">
    <source>
        <dbReference type="EMBL" id="HDP15772.1"/>
    </source>
</evidence>
<keyword evidence="4 6" id="KW-0251">Elongation factor</keyword>
<dbReference type="GO" id="GO:0003746">
    <property type="term" value="F:translation elongation factor activity"/>
    <property type="evidence" value="ECO:0007669"/>
    <property type="project" value="UniProtKB-UniRule"/>
</dbReference>
<reference evidence="9" key="2">
    <citation type="journal article" date="2020" name="mSystems">
        <title>Genome- and Community-Level Interaction Insights into Carbon Utilization and Element Cycling Functions of Hydrothermarchaeota in Hydrothermal Sediment.</title>
        <authorList>
            <person name="Zhou Z."/>
            <person name="Liu Y."/>
            <person name="Xu W."/>
            <person name="Pan J."/>
            <person name="Luo Z.H."/>
            <person name="Li M."/>
        </authorList>
    </citation>
    <scope>NUCLEOTIDE SEQUENCE [LARGE SCALE GENOMIC DNA]</scope>
    <source>
        <strain evidence="9">SpSt-116</strain>
    </source>
</reference>
<protein>
    <recommendedName>
        <fullName evidence="3 6">Elongation factor 1-beta</fullName>
        <shortName evidence="6">EF-1-beta</shortName>
    </recommendedName>
    <alternativeName>
        <fullName evidence="6">aEF-1beta</fullName>
    </alternativeName>
</protein>
<feature type="domain" description="Translation elongation factor EF1B beta/delta subunit guanine nucleotide exchange" evidence="7">
    <location>
        <begin position="3"/>
        <end position="89"/>
    </location>
</feature>
<dbReference type="PATRIC" id="fig|1365176.7.peg.951"/>
<comment type="function">
    <text evidence="1 6">Promotes the exchange of GDP for GTP in EF-1-alpha/GDP, thus allowing the regeneration of EF-1-alpha/GTP that could then be used to form the ternary complex EF-1-alpha/GTP/AAtRNA.</text>
</comment>
<dbReference type="AlphaFoldDB" id="S5ZE21"/>
<dbReference type="RefSeq" id="WP_020962619.1">
    <property type="nucleotide sequence ID" value="NC_022093.1"/>
</dbReference>
<evidence type="ECO:0000313" key="8">
    <source>
        <dbReference type="EMBL" id="AGT35313.1"/>
    </source>
</evidence>
<evidence type="ECO:0000256" key="6">
    <source>
        <dbReference type="HAMAP-Rule" id="MF_00043"/>
    </source>
</evidence>
<dbReference type="HAMAP" id="MF_00043">
    <property type="entry name" value="EF1_beta"/>
    <property type="match status" value="1"/>
</dbReference>
<dbReference type="InterPro" id="IPR014038">
    <property type="entry name" value="EF1B_bsu/dsu_GNE"/>
</dbReference>
<gene>
    <name evidence="6" type="primary">ef1b</name>
    <name evidence="9" type="ORF">ENN26_08400</name>
    <name evidence="8" type="ORF">N186_04825</name>
</gene>
<evidence type="ECO:0000256" key="5">
    <source>
        <dbReference type="ARBA" id="ARBA00022917"/>
    </source>
</evidence>
<sequence>MARVAVLIRVLPEDAELKPEELKNRIAEKLPQKYQIAQYQAEPIAFGLEALRMVIFMPEETEGGTEELETIIQSVPGVSQLDVLNVTRLQE</sequence>
<organism evidence="8 10">
    <name type="scientific">Thermofilum adornatum</name>
    <dbReference type="NCBI Taxonomy" id="1365176"/>
    <lineage>
        <taxon>Archaea</taxon>
        <taxon>Thermoproteota</taxon>
        <taxon>Thermoprotei</taxon>
        <taxon>Thermofilales</taxon>
        <taxon>Thermofilaceae</taxon>
        <taxon>Thermofilum</taxon>
    </lineage>
</organism>
<dbReference type="InterPro" id="IPR036219">
    <property type="entry name" value="eEF-1beta-like_sf"/>
</dbReference>
<dbReference type="Gene3D" id="3.30.70.60">
    <property type="match status" value="1"/>
</dbReference>
<dbReference type="PANTHER" id="PTHR39647">
    <property type="entry name" value="ELONGATION FACTOR 1-BETA"/>
    <property type="match status" value="1"/>
</dbReference>
<keyword evidence="10" id="KW-1185">Reference proteome</keyword>
<evidence type="ECO:0000256" key="4">
    <source>
        <dbReference type="ARBA" id="ARBA00022768"/>
    </source>
</evidence>
<evidence type="ECO:0000256" key="1">
    <source>
        <dbReference type="ARBA" id="ARBA00003815"/>
    </source>
</evidence>